<feature type="transmembrane region" description="Helical" evidence="1">
    <location>
        <begin position="370"/>
        <end position="394"/>
    </location>
</feature>
<reference evidence="3" key="1">
    <citation type="submission" date="2016-10" db="EMBL/GenBank/DDBJ databases">
        <authorList>
            <person name="Varghese N."/>
            <person name="Submissions S."/>
        </authorList>
    </citation>
    <scope>NUCLEOTIDE SEQUENCE [LARGE SCALE GENOMIC DNA]</scope>
    <source>
        <strain evidence="3">DSM 24536</strain>
    </source>
</reference>
<evidence type="ECO:0008006" key="4">
    <source>
        <dbReference type="Google" id="ProtNLM"/>
    </source>
</evidence>
<feature type="transmembrane region" description="Helical" evidence="1">
    <location>
        <begin position="59"/>
        <end position="81"/>
    </location>
</feature>
<evidence type="ECO:0000256" key="1">
    <source>
        <dbReference type="SAM" id="Phobius"/>
    </source>
</evidence>
<feature type="transmembrane region" description="Helical" evidence="1">
    <location>
        <begin position="88"/>
        <end position="110"/>
    </location>
</feature>
<feature type="transmembrane region" description="Helical" evidence="1">
    <location>
        <begin position="224"/>
        <end position="245"/>
    </location>
</feature>
<feature type="transmembrane region" description="Helical" evidence="1">
    <location>
        <begin position="400"/>
        <end position="421"/>
    </location>
</feature>
<protein>
    <recommendedName>
        <fullName evidence="4">Cytochrome C and Quinol oxidase polypeptide I</fullName>
    </recommendedName>
</protein>
<keyword evidence="1" id="KW-0472">Membrane</keyword>
<feature type="transmembrane region" description="Helical" evidence="1">
    <location>
        <begin position="321"/>
        <end position="349"/>
    </location>
</feature>
<sequence length="426" mass="47907">MFTNDSSSGLQQTTSYKVVLPFYIFAALSFIISCTLLLLNTDIIHQHYFHPQTLAITHLMALGWGTMIILGASHQLLPVLIEGKLDSYLLALLSFVFAATGIPLLVTGFYLFNTGLILQTGAVLINASVICYFLNVIASISESKKHNVHAFFIAAASLWLFATTFFGLLLVFNFSRSWLPENSIEYLSVHAHMGLVGWFLLLIIGVGSRLIPMFLISKYSNPKILWWIFALINIALFGFIILKTSNAFEKLYYSPFLLVLFALALFANYCYRAYKERIRKHVDEQMKISLLSVAMLILPLLSLMAVIYFIRENSGSKLVLLYGYCIFFGWITAIIMGMTFKTLPFIVWTKVYHSRVLGKTPAPKELFSENLFKIMALFYLTGFILFLAGILLLNDLLLKSGAALLLASAIVYVINVAKTVFHQAKV</sequence>
<evidence type="ECO:0000313" key="2">
    <source>
        <dbReference type="EMBL" id="SDM59085.1"/>
    </source>
</evidence>
<dbReference type="RefSeq" id="WP_090705144.1">
    <property type="nucleotide sequence ID" value="NZ_FNHH01000016.1"/>
</dbReference>
<keyword evidence="1" id="KW-0812">Transmembrane</keyword>
<dbReference type="Gene3D" id="1.20.210.10">
    <property type="entry name" value="Cytochrome c oxidase-like, subunit I domain"/>
    <property type="match status" value="1"/>
</dbReference>
<dbReference type="EMBL" id="FNHH01000016">
    <property type="protein sequence ID" value="SDM59085.1"/>
    <property type="molecule type" value="Genomic_DNA"/>
</dbReference>
<name>A0A1G9UHS3_9SPHI</name>
<dbReference type="InterPro" id="IPR036927">
    <property type="entry name" value="Cyt_c_oxase-like_su1_sf"/>
</dbReference>
<accession>A0A1G9UHS3</accession>
<organism evidence="2 3">
    <name type="scientific">Daejeonella rubra</name>
    <dbReference type="NCBI Taxonomy" id="990371"/>
    <lineage>
        <taxon>Bacteria</taxon>
        <taxon>Pseudomonadati</taxon>
        <taxon>Bacteroidota</taxon>
        <taxon>Sphingobacteriia</taxon>
        <taxon>Sphingobacteriales</taxon>
        <taxon>Sphingobacteriaceae</taxon>
        <taxon>Daejeonella</taxon>
    </lineage>
</organism>
<feature type="transmembrane region" description="Helical" evidence="1">
    <location>
        <begin position="150"/>
        <end position="172"/>
    </location>
</feature>
<keyword evidence="3" id="KW-1185">Reference proteome</keyword>
<dbReference type="OrthoDB" id="5245199at2"/>
<proteinExistence type="predicted"/>
<feature type="transmembrane region" description="Helical" evidence="1">
    <location>
        <begin position="192"/>
        <end position="212"/>
    </location>
</feature>
<dbReference type="AlphaFoldDB" id="A0A1G9UHS3"/>
<feature type="transmembrane region" description="Helical" evidence="1">
    <location>
        <begin position="20"/>
        <end position="39"/>
    </location>
</feature>
<gene>
    <name evidence="2" type="ORF">SAMN05421813_11666</name>
</gene>
<evidence type="ECO:0000313" key="3">
    <source>
        <dbReference type="Proteomes" id="UP000199226"/>
    </source>
</evidence>
<keyword evidence="1" id="KW-1133">Transmembrane helix</keyword>
<feature type="transmembrane region" description="Helical" evidence="1">
    <location>
        <begin position="290"/>
        <end position="309"/>
    </location>
</feature>
<feature type="transmembrane region" description="Helical" evidence="1">
    <location>
        <begin position="116"/>
        <end position="138"/>
    </location>
</feature>
<dbReference type="STRING" id="990371.SAMN05421813_11666"/>
<dbReference type="Proteomes" id="UP000199226">
    <property type="component" value="Unassembled WGS sequence"/>
</dbReference>
<feature type="transmembrane region" description="Helical" evidence="1">
    <location>
        <begin position="251"/>
        <end position="269"/>
    </location>
</feature>